<dbReference type="PROSITE" id="PS50961">
    <property type="entry name" value="HTH_LA"/>
    <property type="match status" value="1"/>
</dbReference>
<dbReference type="GO" id="GO:0003723">
    <property type="term" value="F:RNA binding"/>
    <property type="evidence" value="ECO:0000318"/>
    <property type="project" value="GO_Central"/>
</dbReference>
<feature type="compositionally biased region" description="Polar residues" evidence="3">
    <location>
        <begin position="523"/>
        <end position="532"/>
    </location>
</feature>
<keyword evidence="6" id="KW-1185">Reference proteome</keyword>
<dbReference type="InParanoid" id="A0A804HPM2"/>
<sequence>MTTAFDPSTPASAATVRRTPALSWSRVVCGEPRAAAPSTSDPADRPPTPGTAAETVVAGRTSPSPPLEAAERVNDGNAAGQRPGWNVPANGASEGDSVMSVGSWPALSELAMAFPRSSSSSQHSNVPADGSNGDPVGSVIETPPPMANSNDPNPRSSPCRPNSTPSSMDTSSTSSASSTNSAPVSPQPTPTLEEAFPVGMEVGWEPYSRDHNRVNNTWDRNRGSGFAPQHHSGSDRHGGYNRNRQRNNGGGGFHHGNHGRRQDHEWGGYDWNASQGFNGRDPHMTTPLVPQWGYSRPFLQQSPYTPVPFIGIPPHVQPFVGGPMGFPDVRSVYYVAPVPPFDPMGNVPSVSHQAPTAARPTVFLSPLDHTRNMLMRQIEYYFSRENLCKDSFLRVHMDDQGWIPVSLIASFNRVRQLSSSIPFILDSIRGSLVVEVQDERVRRRSDWMDWILPRAQGQNGVVASPLESPATSAHDQSLGLDEGPSYRSNTMGQSGAETVLGSSSVDRLPDGGPVESQMGEVEATQNQNDPSV</sequence>
<dbReference type="Gene3D" id="1.10.10.10">
    <property type="entry name" value="Winged helix-like DNA-binding domain superfamily/Winged helix DNA-binding domain"/>
    <property type="match status" value="1"/>
</dbReference>
<dbReference type="Proteomes" id="UP000012960">
    <property type="component" value="Unplaced"/>
</dbReference>
<dbReference type="PANTHER" id="PTHR22792">
    <property type="entry name" value="LUPUS LA PROTEIN-RELATED"/>
    <property type="match status" value="1"/>
</dbReference>
<evidence type="ECO:0000256" key="1">
    <source>
        <dbReference type="ARBA" id="ARBA00022884"/>
    </source>
</evidence>
<proteinExistence type="predicted"/>
<evidence type="ECO:0000313" key="6">
    <source>
        <dbReference type="Proteomes" id="UP000012960"/>
    </source>
</evidence>
<evidence type="ECO:0000259" key="4">
    <source>
        <dbReference type="PROSITE" id="PS50961"/>
    </source>
</evidence>
<feature type="domain" description="HTH La-type RNA-binding" evidence="4">
    <location>
        <begin position="364"/>
        <end position="453"/>
    </location>
</feature>
<dbReference type="Pfam" id="PF05383">
    <property type="entry name" value="La"/>
    <property type="match status" value="1"/>
</dbReference>
<dbReference type="CDD" id="cd07323">
    <property type="entry name" value="LAM"/>
    <property type="match status" value="1"/>
</dbReference>
<feature type="compositionally biased region" description="Polar residues" evidence="3">
    <location>
        <begin position="486"/>
        <end position="505"/>
    </location>
</feature>
<evidence type="ECO:0000256" key="3">
    <source>
        <dbReference type="SAM" id="MobiDB-lite"/>
    </source>
</evidence>
<feature type="region of interest" description="Disordered" evidence="3">
    <location>
        <begin position="31"/>
        <end position="100"/>
    </location>
</feature>
<dbReference type="AlphaFoldDB" id="A0A804HPM2"/>
<feature type="region of interest" description="Disordered" evidence="3">
    <location>
        <begin position="114"/>
        <end position="193"/>
    </location>
</feature>
<dbReference type="PANTHER" id="PTHR22792:SF132">
    <property type="entry name" value="LA-RELATED PROTEIN 1"/>
    <property type="match status" value="1"/>
</dbReference>
<dbReference type="SUPFAM" id="SSF46785">
    <property type="entry name" value="Winged helix' DNA-binding domain"/>
    <property type="match status" value="1"/>
</dbReference>
<dbReference type="InterPro" id="IPR036388">
    <property type="entry name" value="WH-like_DNA-bd_sf"/>
</dbReference>
<protein>
    <recommendedName>
        <fullName evidence="4">HTH La-type RNA-binding domain-containing protein</fullName>
    </recommendedName>
</protein>
<accession>A0A804HPM2</accession>
<dbReference type="InterPro" id="IPR036390">
    <property type="entry name" value="WH_DNA-bd_sf"/>
</dbReference>
<reference evidence="5" key="1">
    <citation type="submission" date="2021-05" db="UniProtKB">
        <authorList>
            <consortium name="EnsemblPlants"/>
        </authorList>
    </citation>
    <scope>IDENTIFICATION</scope>
    <source>
        <strain evidence="5">subsp. malaccensis</strain>
    </source>
</reference>
<name>A0A804HPM2_MUSAM</name>
<dbReference type="OMA" id="FQAPHEM"/>
<feature type="compositionally biased region" description="Polar residues" evidence="3">
    <location>
        <begin position="116"/>
        <end position="125"/>
    </location>
</feature>
<dbReference type="GO" id="GO:0005737">
    <property type="term" value="C:cytoplasm"/>
    <property type="evidence" value="ECO:0007669"/>
    <property type="project" value="UniProtKB-ARBA"/>
</dbReference>
<dbReference type="InterPro" id="IPR045180">
    <property type="entry name" value="La_dom_prot"/>
</dbReference>
<dbReference type="InterPro" id="IPR006630">
    <property type="entry name" value="La_HTH"/>
</dbReference>
<feature type="compositionally biased region" description="Low complexity" evidence="3">
    <location>
        <begin position="148"/>
        <end position="184"/>
    </location>
</feature>
<evidence type="ECO:0000256" key="2">
    <source>
        <dbReference type="PROSITE-ProRule" id="PRU00332"/>
    </source>
</evidence>
<dbReference type="SMART" id="SM00715">
    <property type="entry name" value="LA"/>
    <property type="match status" value="1"/>
</dbReference>
<dbReference type="Gramene" id="Ma01_t02790.1">
    <property type="protein sequence ID" value="Ma01_p02790.1"/>
    <property type="gene ID" value="Ma01_g02790"/>
</dbReference>
<feature type="region of interest" description="Disordered" evidence="3">
    <location>
        <begin position="215"/>
        <end position="267"/>
    </location>
</feature>
<dbReference type="EnsemblPlants" id="Ma01_t02790.1">
    <property type="protein sequence ID" value="Ma01_p02790.1"/>
    <property type="gene ID" value="Ma01_g02790"/>
</dbReference>
<feature type="region of interest" description="Disordered" evidence="3">
    <location>
        <begin position="461"/>
        <end position="532"/>
    </location>
</feature>
<dbReference type="OrthoDB" id="774461at2759"/>
<organism evidence="5 6">
    <name type="scientific">Musa acuminata subsp. malaccensis</name>
    <name type="common">Wild banana</name>
    <name type="synonym">Musa malaccensis</name>
    <dbReference type="NCBI Taxonomy" id="214687"/>
    <lineage>
        <taxon>Eukaryota</taxon>
        <taxon>Viridiplantae</taxon>
        <taxon>Streptophyta</taxon>
        <taxon>Embryophyta</taxon>
        <taxon>Tracheophyta</taxon>
        <taxon>Spermatophyta</taxon>
        <taxon>Magnoliopsida</taxon>
        <taxon>Liliopsida</taxon>
        <taxon>Zingiberales</taxon>
        <taxon>Musaceae</taxon>
        <taxon>Musa</taxon>
    </lineage>
</organism>
<evidence type="ECO:0000313" key="5">
    <source>
        <dbReference type="EnsemblPlants" id="Ma01_p02790.1"/>
    </source>
</evidence>
<keyword evidence="1 2" id="KW-0694">RNA-binding</keyword>
<dbReference type="GeneID" id="103979494"/>